<comment type="subcellular location">
    <subcellularLocation>
        <location evidence="2">Membrane</location>
        <topology evidence="2">Multi-pass membrane protein</topology>
    </subcellularLocation>
</comment>
<reference evidence="3 4" key="1">
    <citation type="submission" date="2024-01" db="EMBL/GenBank/DDBJ databases">
        <title>The genomes of 5 underutilized Papilionoideae crops provide insights into root nodulation and disease resistanc.</title>
        <authorList>
            <person name="Jiang F."/>
        </authorList>
    </citation>
    <scope>NUCLEOTIDE SEQUENCE [LARGE SCALE GENOMIC DNA]</scope>
    <source>
        <strain evidence="3">DUOXIRENSHENG_FW03</strain>
        <tissue evidence="3">Leaves</tissue>
    </source>
</reference>
<dbReference type="PANTHER" id="PTHR13890">
    <property type="entry name" value="RNA SPLICING PROTEIN MRS2, MITOCHONDRIAL"/>
    <property type="match status" value="1"/>
</dbReference>
<evidence type="ECO:0000313" key="3">
    <source>
        <dbReference type="EMBL" id="KAK7393752.1"/>
    </source>
</evidence>
<comment type="caution">
    <text evidence="2">Lacks conserved residue(s) required for the propagation of feature annotation.</text>
</comment>
<accession>A0AAN9SD78</accession>
<dbReference type="CDD" id="cd12823">
    <property type="entry name" value="Mrs2_Mfm1p-like"/>
    <property type="match status" value="1"/>
</dbReference>
<keyword evidence="4" id="KW-1185">Reference proteome</keyword>
<organism evidence="3 4">
    <name type="scientific">Psophocarpus tetragonolobus</name>
    <name type="common">Winged bean</name>
    <name type="synonym">Dolichos tetragonolobus</name>
    <dbReference type="NCBI Taxonomy" id="3891"/>
    <lineage>
        <taxon>Eukaryota</taxon>
        <taxon>Viridiplantae</taxon>
        <taxon>Streptophyta</taxon>
        <taxon>Embryophyta</taxon>
        <taxon>Tracheophyta</taxon>
        <taxon>Spermatophyta</taxon>
        <taxon>Magnoliopsida</taxon>
        <taxon>eudicotyledons</taxon>
        <taxon>Gunneridae</taxon>
        <taxon>Pentapetalae</taxon>
        <taxon>rosids</taxon>
        <taxon>fabids</taxon>
        <taxon>Fabales</taxon>
        <taxon>Fabaceae</taxon>
        <taxon>Papilionoideae</taxon>
        <taxon>50 kb inversion clade</taxon>
        <taxon>NPAAA clade</taxon>
        <taxon>indigoferoid/millettioid clade</taxon>
        <taxon>Phaseoleae</taxon>
        <taxon>Psophocarpus</taxon>
    </lineage>
</organism>
<dbReference type="Pfam" id="PF22099">
    <property type="entry name" value="MRS2-like"/>
    <property type="match status" value="1"/>
</dbReference>
<evidence type="ECO:0000256" key="2">
    <source>
        <dbReference type="RuleBase" id="RU366041"/>
    </source>
</evidence>
<keyword evidence="2" id="KW-0460">Magnesium</keyword>
<dbReference type="AlphaFoldDB" id="A0AAN9SD78"/>
<proteinExistence type="inferred from homology"/>
<keyword evidence="2" id="KW-0406">Ion transport</keyword>
<dbReference type="Proteomes" id="UP001386955">
    <property type="component" value="Unassembled WGS sequence"/>
</dbReference>
<dbReference type="InterPro" id="IPR039204">
    <property type="entry name" value="MRS2-like"/>
</dbReference>
<keyword evidence="2" id="KW-0813">Transport</keyword>
<protein>
    <recommendedName>
        <fullName evidence="2">Magnesium transporter</fullName>
    </recommendedName>
</protein>
<feature type="transmembrane region" description="Helical" evidence="2">
    <location>
        <begin position="268"/>
        <end position="286"/>
    </location>
</feature>
<comment type="similarity">
    <text evidence="1 2">Belongs to the CorA metal ion transporter (MIT) (TC 1.A.35.5) family.</text>
</comment>
<comment type="caution">
    <text evidence="3">The sequence shown here is derived from an EMBL/GenBank/DDBJ whole genome shotgun (WGS) entry which is preliminary data.</text>
</comment>
<dbReference type="EMBL" id="JAYMYS010000005">
    <property type="protein sequence ID" value="KAK7393752.1"/>
    <property type="molecule type" value="Genomic_DNA"/>
</dbReference>
<keyword evidence="2" id="KW-0812">Transmembrane</keyword>
<evidence type="ECO:0000313" key="4">
    <source>
        <dbReference type="Proteomes" id="UP001386955"/>
    </source>
</evidence>
<dbReference type="GO" id="GO:0016020">
    <property type="term" value="C:membrane"/>
    <property type="evidence" value="ECO:0007669"/>
    <property type="project" value="UniProtKB-SubCell"/>
</dbReference>
<dbReference type="Gene3D" id="1.20.58.340">
    <property type="entry name" value="Magnesium transport protein CorA, transmembrane region"/>
    <property type="match status" value="1"/>
</dbReference>
<gene>
    <name evidence="3" type="ORF">VNO78_22316</name>
</gene>
<comment type="function">
    <text evidence="2">Magnesium transporter that may mediate the influx of magnesium.</text>
</comment>
<dbReference type="PANTHER" id="PTHR13890:SF31">
    <property type="entry name" value="MAGNESIUM TRANSPORTER MRS2-2-RELATED"/>
    <property type="match status" value="1"/>
</dbReference>
<sequence>MCRRTVFLLESADENVVLVVEELQRRLIIVHTNQGLPQDNTIQHYLLQDMESPFEFQALEVVLEAICSFLAARTTELEMDTYPALDELTNKVGMTNTPPIPAPVPNLIEKTALIYFGFFLLKKFEYKMDGRNLDKVRRQKNTVTGLIARSQKAKDELEQLMDNDDEMADLYLTRKSSSRSSSSGRPAIIESEISRATETRNLGEENDVEELEMLLEAYFMHIDDTLNRLTKLRVYMDDTEDYINIQIDNHRNQLIQLELFLSSADISLAFYALVCGIFGMSIPFSWNQGHDHMFKWLWETVLVNEADDSIARTCKVGYVIWYGWIVMKAHTDKAEGSLSESY</sequence>
<dbReference type="GO" id="GO:0015095">
    <property type="term" value="F:magnesium ion transmembrane transporter activity"/>
    <property type="evidence" value="ECO:0007669"/>
    <property type="project" value="UniProtKB-ARBA"/>
</dbReference>
<keyword evidence="2" id="KW-0472">Membrane</keyword>
<keyword evidence="2" id="KW-1133">Transmembrane helix</keyword>
<name>A0AAN9SD78_PSOTE</name>
<evidence type="ECO:0000256" key="1">
    <source>
        <dbReference type="ARBA" id="ARBA00007535"/>
    </source>
</evidence>